<dbReference type="InterPro" id="IPR010839">
    <property type="entry name" value="AtuA_N"/>
</dbReference>
<dbReference type="Proteomes" id="UP000515150">
    <property type="component" value="Chromosome 2"/>
</dbReference>
<dbReference type="Pfam" id="PF07287">
    <property type="entry name" value="AtuA"/>
    <property type="match status" value="1"/>
</dbReference>
<dbReference type="OrthoDB" id="10265871at2759"/>
<accession>A0A9W2XGY8</accession>
<dbReference type="GeneID" id="129603506"/>
<evidence type="ECO:0000313" key="2">
    <source>
        <dbReference type="Proteomes" id="UP000515150"/>
    </source>
</evidence>
<evidence type="ECO:0000259" key="1">
    <source>
        <dbReference type="Pfam" id="PF07287"/>
    </source>
</evidence>
<name>A0A9W2XGY8_BETSP</name>
<evidence type="ECO:0000313" key="3">
    <source>
        <dbReference type="RefSeq" id="XP_055360994.1"/>
    </source>
</evidence>
<dbReference type="PANTHER" id="PTHR47708">
    <property type="match status" value="1"/>
</dbReference>
<gene>
    <name evidence="3" type="primary">LOC129603506</name>
</gene>
<keyword evidence="2" id="KW-1185">Reference proteome</keyword>
<organism evidence="2 3">
    <name type="scientific">Betta splendens</name>
    <name type="common">Siamese fighting fish</name>
    <dbReference type="NCBI Taxonomy" id="158456"/>
    <lineage>
        <taxon>Eukaryota</taxon>
        <taxon>Metazoa</taxon>
        <taxon>Chordata</taxon>
        <taxon>Craniata</taxon>
        <taxon>Vertebrata</taxon>
        <taxon>Euteleostomi</taxon>
        <taxon>Actinopterygii</taxon>
        <taxon>Neopterygii</taxon>
        <taxon>Teleostei</taxon>
        <taxon>Neoteleostei</taxon>
        <taxon>Acanthomorphata</taxon>
        <taxon>Anabantaria</taxon>
        <taxon>Anabantiformes</taxon>
        <taxon>Anabantoidei</taxon>
        <taxon>Osphronemidae</taxon>
        <taxon>Betta</taxon>
    </lineage>
</organism>
<dbReference type="KEGG" id="bspl:129603506"/>
<reference evidence="3" key="1">
    <citation type="submission" date="2025-08" db="UniProtKB">
        <authorList>
            <consortium name="RefSeq"/>
        </authorList>
    </citation>
    <scope>IDENTIFICATION</scope>
</reference>
<sequence length="357" mass="38546">MSTFPYSVTLTSKRLLRCKRPVKCATSRFDANVLRCVSSAELSSVNNGSVSRRYTRYARKEPVRIGCASGFWGDTATSVPQLIHSGRLDFLVFDFLSEITMSLLTAAKAKAPNLGYAPDFVHVALAPFINDIHRKGIRVVSNAGGVNPLACAEAVQEVIRKAGLDLRVAVVTGDDLMPHRSSLSEVRAEDGGRRQLPHGLHSMNAYLGAGPIRRCLDLGADIVVTGRCVDSAVALAPLMHSFGWGTDEYDLLACGSLAGHLIECGAQSTGGIFTDWHKVPDWDNMGFPVVECCSDGSFVLSKPPRTGGLVSFGSVAEQLVYEIGDPRRYLLPDVTCDFSQVVIREIPGAAHTLARRP</sequence>
<protein>
    <submittedName>
        <fullName evidence="3">Uncharacterized protein LOC129603506</fullName>
    </submittedName>
</protein>
<dbReference type="PANTHER" id="PTHR47708:SF2">
    <property type="entry name" value="SI:CH73-132F6.5"/>
    <property type="match status" value="1"/>
</dbReference>
<proteinExistence type="predicted"/>
<dbReference type="AlphaFoldDB" id="A0A9W2XGY8"/>
<dbReference type="RefSeq" id="XP_055360994.1">
    <property type="nucleotide sequence ID" value="XM_055505019.1"/>
</dbReference>
<feature type="domain" description="Acyclic terpene utilisation N-terminal" evidence="1">
    <location>
        <begin position="63"/>
        <end position="346"/>
    </location>
</feature>